<keyword evidence="2" id="KW-1185">Reference proteome</keyword>
<dbReference type="CDD" id="cd00657">
    <property type="entry name" value="Ferritin_like"/>
    <property type="match status" value="1"/>
</dbReference>
<dbReference type="InterPro" id="IPR009078">
    <property type="entry name" value="Ferritin-like_SF"/>
</dbReference>
<dbReference type="SUPFAM" id="SSF47240">
    <property type="entry name" value="Ferritin-like"/>
    <property type="match status" value="1"/>
</dbReference>
<dbReference type="OrthoDB" id="7273732at2"/>
<accession>A0A5N3P8Z7</accession>
<dbReference type="AlphaFoldDB" id="A0A5N3P8Z7"/>
<organism evidence="1 2">
    <name type="scientific">Microvirga brassicacearum</name>
    <dbReference type="NCBI Taxonomy" id="2580413"/>
    <lineage>
        <taxon>Bacteria</taxon>
        <taxon>Pseudomonadati</taxon>
        <taxon>Pseudomonadota</taxon>
        <taxon>Alphaproteobacteria</taxon>
        <taxon>Hyphomicrobiales</taxon>
        <taxon>Methylobacteriaceae</taxon>
        <taxon>Microvirga</taxon>
    </lineage>
</organism>
<dbReference type="InterPro" id="IPR012347">
    <property type="entry name" value="Ferritin-like"/>
</dbReference>
<evidence type="ECO:0000313" key="2">
    <source>
        <dbReference type="Proteomes" id="UP000325684"/>
    </source>
</evidence>
<gene>
    <name evidence="1" type="ORF">FEZ63_15755</name>
</gene>
<dbReference type="Proteomes" id="UP000325684">
    <property type="component" value="Unassembled WGS sequence"/>
</dbReference>
<dbReference type="Pfam" id="PF05974">
    <property type="entry name" value="DUF892"/>
    <property type="match status" value="1"/>
</dbReference>
<protein>
    <submittedName>
        <fullName evidence="1">Ferritin-like domain-containing protein</fullName>
    </submittedName>
</protein>
<comment type="caution">
    <text evidence="1">The sequence shown here is derived from an EMBL/GenBank/DDBJ whole genome shotgun (WGS) entry which is preliminary data.</text>
</comment>
<name>A0A5N3P8Z7_9HYPH</name>
<evidence type="ECO:0000313" key="1">
    <source>
        <dbReference type="EMBL" id="KAB0266209.1"/>
    </source>
</evidence>
<proteinExistence type="predicted"/>
<dbReference type="EMBL" id="VCMV01000024">
    <property type="protein sequence ID" value="KAB0266209.1"/>
    <property type="molecule type" value="Genomic_DNA"/>
</dbReference>
<reference evidence="1 2" key="1">
    <citation type="journal article" date="2019" name="Microorganisms">
        <title>Genome Insights into the Novel Species Microvirga brassicacearum, a Rapeseed Endophyte with Biotechnological Potential.</title>
        <authorList>
            <person name="Jimenez-Gomez A."/>
            <person name="Saati-Santamaria Z."/>
            <person name="Igual J.M."/>
            <person name="Rivas R."/>
            <person name="Mateos P.F."/>
            <person name="Garcia-Fraile P."/>
        </authorList>
    </citation>
    <scope>NUCLEOTIDE SEQUENCE [LARGE SCALE GENOMIC DNA]</scope>
    <source>
        <strain evidence="1 2">CDVBN77</strain>
    </source>
</reference>
<dbReference type="InterPro" id="IPR010287">
    <property type="entry name" value="DUF892_YciF-like"/>
</dbReference>
<sequence>MSSGIVSLLHGCLLTRIQKVLPLKGFPSGRSLDELSEASRRGIASSTRTEGTEWELPMQAAVDLHLSWKRRWNMEPTQSGTINPQDARQELITGLRNAHGLEQQAIEMLEGNVDRLENYPALKAKCTEHLEQSRQHQVLVAQCLEDLGESPSTIKDTTMGLVQNLQMMVHGATSDEVLKNSFAGYAFEHFEIAAYTALGVMARAAGEERIAQSADEILEQEQEMARWLEEHLPATVERYLMLVGSGEQKR</sequence>
<dbReference type="Gene3D" id="1.20.1260.10">
    <property type="match status" value="1"/>
</dbReference>